<dbReference type="KEGG" id="psac:PSM36_2640"/>
<keyword evidence="6" id="KW-0050">Antiport</keyword>
<feature type="transmembrane region" description="Helical" evidence="6">
    <location>
        <begin position="238"/>
        <end position="256"/>
    </location>
</feature>
<keyword evidence="6" id="KW-0739">Sodium transport</keyword>
<keyword evidence="5 6" id="KW-0472">Membrane</keyword>
<feature type="transmembrane region" description="Helical" evidence="6">
    <location>
        <begin position="294"/>
        <end position="318"/>
    </location>
</feature>
<dbReference type="GO" id="GO:0015385">
    <property type="term" value="F:sodium:proton antiporter activity"/>
    <property type="evidence" value="ECO:0007669"/>
    <property type="project" value="UniProtKB-UniRule"/>
</dbReference>
<feature type="transmembrane region" description="Helical" evidence="6">
    <location>
        <begin position="364"/>
        <end position="384"/>
    </location>
</feature>
<dbReference type="EMBL" id="LT605205">
    <property type="protein sequence ID" value="SCD21436.1"/>
    <property type="molecule type" value="Genomic_DNA"/>
</dbReference>
<comment type="catalytic activity">
    <reaction evidence="6">
        <text>Na(+)(in) + 2 H(+)(out) = Na(+)(out) + 2 H(+)(in)</text>
        <dbReference type="Rhea" id="RHEA:29251"/>
        <dbReference type="ChEBI" id="CHEBI:15378"/>
        <dbReference type="ChEBI" id="CHEBI:29101"/>
    </reaction>
</comment>
<comment type="function">
    <text evidence="6">Na(+)/H(+) antiporter that extrudes sodium in exchange for external protons.</text>
</comment>
<dbReference type="GO" id="GO:0006885">
    <property type="term" value="P:regulation of pH"/>
    <property type="evidence" value="ECO:0007669"/>
    <property type="project" value="UniProtKB-UniRule"/>
</dbReference>
<dbReference type="GO" id="GO:0005886">
    <property type="term" value="C:plasma membrane"/>
    <property type="evidence" value="ECO:0007669"/>
    <property type="project" value="UniProtKB-SubCell"/>
</dbReference>
<dbReference type="Gene3D" id="1.20.1530.10">
    <property type="entry name" value="Na+/H+ antiporter like domain"/>
    <property type="match status" value="1"/>
</dbReference>
<protein>
    <recommendedName>
        <fullName evidence="6">Na(+)/H(+) antiporter NhaA</fullName>
    </recommendedName>
    <alternativeName>
        <fullName evidence="6">Sodium/proton antiporter NhaA</fullName>
    </alternativeName>
</protein>
<keyword evidence="4 6" id="KW-1133">Transmembrane helix</keyword>
<dbReference type="InterPro" id="IPR023171">
    <property type="entry name" value="Na/H_antiporter_dom_sf"/>
</dbReference>
<sequence>MSTGHKDLQPPATSIFKRIINDSRSLGILLLLCTFFSLILTNIEGIGNLYYNFWEMSIPGFHDLHLPHTIIHFVNDALMTLFFFHVAIDIKREVTKGELSSFSRMMLPTASALFGVAFPAVIFSVITAGTAYSNGWAIPTATDIAFTLGMISLLGKAVPHSMKVFLTALAIIDDLCAILIIALFYGSALYLIWLVGVVVVALAIFLINRHFQHKSVYYITVGLGLVMWYCMYRSGIHASFAGVILAFIIPVSKMPAFEKRLGLPVNFIIVPIFALANTSILISPTAISGLTSPLSLGIILGLFLGKPIGITLAVYLMVKLRLVRLANIHWVQFIGVGILAGIGFTMSIFVSNLSFPDDKMLKDIAKLSVLIASALAMIVGYIWLKAFSREKEEVDT</sequence>
<feature type="transmembrane region" description="Helical" evidence="6">
    <location>
        <begin position="164"/>
        <end position="184"/>
    </location>
</feature>
<evidence type="ECO:0000256" key="3">
    <source>
        <dbReference type="ARBA" id="ARBA00022692"/>
    </source>
</evidence>
<dbReference type="STRING" id="1642647.PSM36_2640"/>
<evidence type="ECO:0000256" key="2">
    <source>
        <dbReference type="ARBA" id="ARBA00022475"/>
    </source>
</evidence>
<keyword evidence="8" id="KW-1185">Reference proteome</keyword>
<evidence type="ECO:0000313" key="7">
    <source>
        <dbReference type="EMBL" id="SCD21436.1"/>
    </source>
</evidence>
<evidence type="ECO:0000256" key="5">
    <source>
        <dbReference type="ARBA" id="ARBA00023136"/>
    </source>
</evidence>
<evidence type="ECO:0000256" key="4">
    <source>
        <dbReference type="ARBA" id="ARBA00022989"/>
    </source>
</evidence>
<reference evidence="7 8" key="1">
    <citation type="submission" date="2016-08" db="EMBL/GenBank/DDBJ databases">
        <authorList>
            <person name="Seilhamer J.J."/>
        </authorList>
    </citation>
    <scope>NUCLEOTIDE SEQUENCE [LARGE SCALE GENOMIC DNA]</scope>
    <source>
        <strain evidence="7">M3/6</strain>
    </source>
</reference>
<dbReference type="InterPro" id="IPR004670">
    <property type="entry name" value="NhaA"/>
</dbReference>
<keyword evidence="3 6" id="KW-0812">Transmembrane</keyword>
<keyword evidence="6" id="KW-0813">Transport</keyword>
<evidence type="ECO:0000256" key="1">
    <source>
        <dbReference type="ARBA" id="ARBA00004429"/>
    </source>
</evidence>
<feature type="transmembrane region" description="Helical" evidence="6">
    <location>
        <begin position="330"/>
        <end position="352"/>
    </location>
</feature>
<gene>
    <name evidence="7" type="primary">nhaA2</name>
    <name evidence="6" type="synonym">nhaA</name>
    <name evidence="7" type="ORF">PSM36_2640</name>
</gene>
<accession>A0A1R3SZ23</accession>
<comment type="subcellular location">
    <subcellularLocation>
        <location evidence="1">Cell inner membrane</location>
        <topology evidence="1">Multi-pass membrane protein</topology>
    </subcellularLocation>
    <subcellularLocation>
        <location evidence="6">Cell membrane</location>
        <topology evidence="6">Multi-pass membrane protein</topology>
    </subcellularLocation>
</comment>
<keyword evidence="2 6" id="KW-1003">Cell membrane</keyword>
<comment type="similarity">
    <text evidence="6">Belongs to the NhaA Na(+)/H(+) (TC 2.A.33) antiporter family.</text>
</comment>
<dbReference type="PANTHER" id="PTHR30341:SF0">
    <property type="entry name" value="NA(+)_H(+) ANTIPORTER NHAA"/>
    <property type="match status" value="1"/>
</dbReference>
<feature type="transmembrane region" description="Helical" evidence="6">
    <location>
        <begin position="190"/>
        <end position="208"/>
    </location>
</feature>
<proteinExistence type="inferred from homology"/>
<feature type="transmembrane region" description="Helical" evidence="6">
    <location>
        <begin position="136"/>
        <end position="155"/>
    </location>
</feature>
<dbReference type="HAMAP" id="MF_01844">
    <property type="entry name" value="NhaA"/>
    <property type="match status" value="1"/>
</dbReference>
<dbReference type="AlphaFoldDB" id="A0A1R3SZ23"/>
<feature type="transmembrane region" description="Helical" evidence="6">
    <location>
        <begin position="70"/>
        <end position="88"/>
    </location>
</feature>
<feature type="transmembrane region" description="Helical" evidence="6">
    <location>
        <begin position="109"/>
        <end position="130"/>
    </location>
</feature>
<keyword evidence="6" id="KW-0406">Ion transport</keyword>
<evidence type="ECO:0000313" key="8">
    <source>
        <dbReference type="Proteomes" id="UP000187464"/>
    </source>
</evidence>
<dbReference type="NCBIfam" id="TIGR00773">
    <property type="entry name" value="NhaA"/>
    <property type="match status" value="1"/>
</dbReference>
<dbReference type="Proteomes" id="UP000187464">
    <property type="component" value="Chromosome I"/>
</dbReference>
<dbReference type="PANTHER" id="PTHR30341">
    <property type="entry name" value="SODIUM ION/PROTON ANTIPORTER NHAA-RELATED"/>
    <property type="match status" value="1"/>
</dbReference>
<organism evidence="7 8">
    <name type="scientific">Proteiniphilum saccharofermentans</name>
    <dbReference type="NCBI Taxonomy" id="1642647"/>
    <lineage>
        <taxon>Bacteria</taxon>
        <taxon>Pseudomonadati</taxon>
        <taxon>Bacteroidota</taxon>
        <taxon>Bacteroidia</taxon>
        <taxon>Bacteroidales</taxon>
        <taxon>Dysgonomonadaceae</taxon>
        <taxon>Proteiniphilum</taxon>
    </lineage>
</organism>
<keyword evidence="6" id="KW-0915">Sodium</keyword>
<evidence type="ECO:0000256" key="6">
    <source>
        <dbReference type="HAMAP-Rule" id="MF_01844"/>
    </source>
</evidence>
<feature type="transmembrane region" description="Helical" evidence="6">
    <location>
        <begin position="26"/>
        <end position="50"/>
    </location>
</feature>
<dbReference type="RefSeq" id="WP_083711055.1">
    <property type="nucleotide sequence ID" value="NZ_LT605205.1"/>
</dbReference>
<name>A0A1R3SZ23_9BACT</name>
<dbReference type="Pfam" id="PF06965">
    <property type="entry name" value="Na_H_antiport_1"/>
    <property type="match status" value="1"/>
</dbReference>
<feature type="transmembrane region" description="Helical" evidence="6">
    <location>
        <begin position="263"/>
        <end position="282"/>
    </location>
</feature>